<dbReference type="Pfam" id="PF16976">
    <property type="entry name" value="RcpC"/>
    <property type="match status" value="1"/>
</dbReference>
<keyword evidence="2" id="KW-0472">Membrane</keyword>
<name>A0ABU3ZEZ2_9GAMM</name>
<dbReference type="SMART" id="SM00858">
    <property type="entry name" value="SAF"/>
    <property type="match status" value="1"/>
</dbReference>
<feature type="domain" description="SAF" evidence="3">
    <location>
        <begin position="44"/>
        <end position="104"/>
    </location>
</feature>
<keyword evidence="5" id="KW-1185">Reference proteome</keyword>
<keyword evidence="2" id="KW-0812">Transmembrane</keyword>
<dbReference type="InterPro" id="IPR013974">
    <property type="entry name" value="SAF"/>
</dbReference>
<organism evidence="4 5">
    <name type="scientific">Photobacterium rosenbergii</name>
    <dbReference type="NCBI Taxonomy" id="294936"/>
    <lineage>
        <taxon>Bacteria</taxon>
        <taxon>Pseudomonadati</taxon>
        <taxon>Pseudomonadota</taxon>
        <taxon>Gammaproteobacteria</taxon>
        <taxon>Vibrionales</taxon>
        <taxon>Vibrionaceae</taxon>
        <taxon>Photobacterium</taxon>
    </lineage>
</organism>
<evidence type="ECO:0000256" key="2">
    <source>
        <dbReference type="SAM" id="Phobius"/>
    </source>
</evidence>
<feature type="transmembrane region" description="Helical" evidence="2">
    <location>
        <begin position="6"/>
        <end position="27"/>
    </location>
</feature>
<dbReference type="RefSeq" id="WP_317521394.1">
    <property type="nucleotide sequence ID" value="NZ_JAWJZI010000002.1"/>
</dbReference>
<dbReference type="CDD" id="cd11614">
    <property type="entry name" value="SAF_CpaB_FlgA_like"/>
    <property type="match status" value="1"/>
</dbReference>
<keyword evidence="2" id="KW-1133">Transmembrane helix</keyword>
<dbReference type="InterPro" id="IPR031571">
    <property type="entry name" value="RcpC_dom"/>
</dbReference>
<comment type="caution">
    <text evidence="4">The sequence shown here is derived from an EMBL/GenBank/DDBJ whole genome shotgun (WGS) entry which is preliminary data.</text>
</comment>
<sequence length="287" mass="31127">MQEHYLKIAAAMLIGLALLIGVYGIFLGQPETQRIDRATPKPLVTVVRYTSNLPAGTLLSADMIETAPITDPMAGDIRDPQQYLGRRLAFSVRAGSRLRDAQFALPRPLLDALEPGYRALALRSDALVIVGGHLRSGDWVDVLYLLRANKESGHNSTARRLLSRVKVLAVGAETGVETAAATQTSKQSNKRKSASSGGAGTLVLAVPEEEVTQLMLAESTGQIRLALVGTQEPLTASASHVISLRSLGEYKEVDVVAPKPKTMKYRYVAPQVEIYQGEERTLVRTRN</sequence>
<protein>
    <submittedName>
        <fullName evidence="4">Flp pilus assembly protein CpaB</fullName>
    </submittedName>
</protein>
<evidence type="ECO:0000259" key="3">
    <source>
        <dbReference type="SMART" id="SM00858"/>
    </source>
</evidence>
<evidence type="ECO:0000256" key="1">
    <source>
        <dbReference type="SAM" id="MobiDB-lite"/>
    </source>
</evidence>
<dbReference type="InterPro" id="IPR017592">
    <property type="entry name" value="Pilus_assmbl_Flp-typ_CpaB"/>
</dbReference>
<dbReference type="EMBL" id="JAWJZI010000002">
    <property type="protein sequence ID" value="MDV5168679.1"/>
    <property type="molecule type" value="Genomic_DNA"/>
</dbReference>
<gene>
    <name evidence="4" type="primary">cpaB</name>
    <name evidence="4" type="ORF">R2X38_06675</name>
</gene>
<dbReference type="Proteomes" id="UP001186452">
    <property type="component" value="Unassembled WGS sequence"/>
</dbReference>
<feature type="region of interest" description="Disordered" evidence="1">
    <location>
        <begin position="178"/>
        <end position="198"/>
    </location>
</feature>
<dbReference type="NCBIfam" id="TIGR03177">
    <property type="entry name" value="pilus_cpaB"/>
    <property type="match status" value="1"/>
</dbReference>
<proteinExistence type="predicted"/>
<accession>A0ABU3ZEZ2</accession>
<evidence type="ECO:0000313" key="4">
    <source>
        <dbReference type="EMBL" id="MDV5168679.1"/>
    </source>
</evidence>
<evidence type="ECO:0000313" key="5">
    <source>
        <dbReference type="Proteomes" id="UP001186452"/>
    </source>
</evidence>
<reference evidence="4 5" key="1">
    <citation type="submission" date="2023-10" db="EMBL/GenBank/DDBJ databases">
        <title>Marine bacteria isolated from horseshoe crab.</title>
        <authorList>
            <person name="Cheng T.H."/>
        </authorList>
    </citation>
    <scope>NUCLEOTIDE SEQUENCE [LARGE SCALE GENOMIC DNA]</scope>
    <source>
        <strain evidence="4 5">HSC6</strain>
    </source>
</reference>